<accession>A0AA40F6Q3</accession>
<sequence length="443" mass="48239">MGTGKVTRSRQACPGNSSTPTALQLPDPTRGGGEKWEKAFVCGSTEEIPSPWTGIHSKRHPPGPPTEDPATDLASLPVEMALSLDQQCRRAVVIRIHPSPNTAYPGPEPNTSRYRDALCRRRRRRSCVAGATKRASRVQRRDNGLFASAEEARGIPSLSDRPLVASSCHEAPAEAISQRGTIRVIWWRQVECRNGELMQQKPKTTDSTLAVPPVECLVSLASSLLDHGPWSTDDCMRHFWPQDAPPLKRPTLLLTAPSGPESVLSRSRRRTAAWSCYTGPAAFRSTRRVPARTVATHAALCTNKRAKQTQKHKHAALRRTPAHAPVPGPSKRPDDTGRGEDEAPTFQPLRKAAERCPESQPSGPWAVGPACGILSSRPPSSPVCARTAWRRRRVAGGISFRLGHVDDEGTDSCQPAAGHLRVDAHHHAAVASTTKSPRHISRE</sequence>
<feature type="compositionally biased region" description="Basic residues" evidence="1">
    <location>
        <begin position="304"/>
        <end position="321"/>
    </location>
</feature>
<evidence type="ECO:0000256" key="1">
    <source>
        <dbReference type="SAM" id="MobiDB-lite"/>
    </source>
</evidence>
<gene>
    <name evidence="2" type="ORF">B0T18DRAFT_486618</name>
</gene>
<organism evidence="2 3">
    <name type="scientific">Schizothecium vesticola</name>
    <dbReference type="NCBI Taxonomy" id="314040"/>
    <lineage>
        <taxon>Eukaryota</taxon>
        <taxon>Fungi</taxon>
        <taxon>Dikarya</taxon>
        <taxon>Ascomycota</taxon>
        <taxon>Pezizomycotina</taxon>
        <taxon>Sordariomycetes</taxon>
        <taxon>Sordariomycetidae</taxon>
        <taxon>Sordariales</taxon>
        <taxon>Schizotheciaceae</taxon>
        <taxon>Schizothecium</taxon>
    </lineage>
</organism>
<reference evidence="2" key="1">
    <citation type="submission" date="2023-06" db="EMBL/GenBank/DDBJ databases">
        <title>Genome-scale phylogeny and comparative genomics of the fungal order Sordariales.</title>
        <authorList>
            <consortium name="Lawrence Berkeley National Laboratory"/>
            <person name="Hensen N."/>
            <person name="Bonometti L."/>
            <person name="Westerberg I."/>
            <person name="Brannstrom I.O."/>
            <person name="Guillou S."/>
            <person name="Cros-Aarteil S."/>
            <person name="Calhoun S."/>
            <person name="Haridas S."/>
            <person name="Kuo A."/>
            <person name="Mondo S."/>
            <person name="Pangilinan J."/>
            <person name="Riley R."/>
            <person name="LaButti K."/>
            <person name="Andreopoulos B."/>
            <person name="Lipzen A."/>
            <person name="Chen C."/>
            <person name="Yanf M."/>
            <person name="Daum C."/>
            <person name="Ng V."/>
            <person name="Clum A."/>
            <person name="Steindorff A."/>
            <person name="Ohm R."/>
            <person name="Martin F."/>
            <person name="Silar P."/>
            <person name="Natvig D."/>
            <person name="Lalanne C."/>
            <person name="Gautier V."/>
            <person name="Ament-velasquez S.L."/>
            <person name="Kruys A."/>
            <person name="Hutchinson M.I."/>
            <person name="Powell A.J."/>
            <person name="Barry K."/>
            <person name="Miller A.N."/>
            <person name="Grigoriev I.V."/>
            <person name="Debuchy R."/>
            <person name="Gladieux P."/>
            <person name="Thoren M.H."/>
            <person name="Johannesson H."/>
        </authorList>
    </citation>
    <scope>NUCLEOTIDE SEQUENCE</scope>
    <source>
        <strain evidence="2">SMH3187-1</strain>
    </source>
</reference>
<dbReference type="AlphaFoldDB" id="A0AA40F6Q3"/>
<dbReference type="EMBL" id="JAUKUD010000002">
    <property type="protein sequence ID" value="KAK0752229.1"/>
    <property type="molecule type" value="Genomic_DNA"/>
</dbReference>
<proteinExistence type="predicted"/>
<dbReference type="Proteomes" id="UP001172155">
    <property type="component" value="Unassembled WGS sequence"/>
</dbReference>
<protein>
    <submittedName>
        <fullName evidence="2">Uncharacterized protein</fullName>
    </submittedName>
</protein>
<comment type="caution">
    <text evidence="2">The sequence shown here is derived from an EMBL/GenBank/DDBJ whole genome shotgun (WGS) entry which is preliminary data.</text>
</comment>
<evidence type="ECO:0000313" key="3">
    <source>
        <dbReference type="Proteomes" id="UP001172155"/>
    </source>
</evidence>
<feature type="region of interest" description="Disordered" evidence="1">
    <location>
        <begin position="303"/>
        <end position="343"/>
    </location>
</feature>
<name>A0AA40F6Q3_9PEZI</name>
<feature type="compositionally biased region" description="Basic and acidic residues" evidence="1">
    <location>
        <begin position="331"/>
        <end position="341"/>
    </location>
</feature>
<feature type="region of interest" description="Disordered" evidence="1">
    <location>
        <begin position="1"/>
        <end position="71"/>
    </location>
</feature>
<keyword evidence="3" id="KW-1185">Reference proteome</keyword>
<evidence type="ECO:0000313" key="2">
    <source>
        <dbReference type="EMBL" id="KAK0752229.1"/>
    </source>
</evidence>